<evidence type="ECO:0000313" key="2">
    <source>
        <dbReference type="EMBL" id="AVK03910.1"/>
    </source>
</evidence>
<dbReference type="AlphaFoldDB" id="A0A2R3IPR8"/>
<reference evidence="2 3" key="1">
    <citation type="submission" date="2018-02" db="EMBL/GenBank/DDBJ databases">
        <title>FDA/CDC Antimicrobial Resistant Isolate Bank Genome Sequencing.</title>
        <authorList>
            <person name="Benahmed F.H."/>
            <person name="Lutgring J.D."/>
            <person name="Yoo B."/>
            <person name="Machado M."/>
            <person name="Brown A."/>
            <person name="McAllister G."/>
            <person name="Perry A."/>
            <person name="Halpin A.L."/>
            <person name="Vavikolanu K."/>
            <person name="Ott S."/>
            <person name="Zhao X."/>
            <person name="Tallon L.J."/>
            <person name="Sadzewicz L."/>
            <person name="Aluvathingal J."/>
            <person name="Nadendla S."/>
            <person name="Voskania-kordi A."/>
            <person name="Simonyan V."/>
            <person name="Patel J."/>
            <person name="Shawar R.M."/>
        </authorList>
    </citation>
    <scope>NUCLEOTIDE SEQUENCE [LARGE SCALE GENOMIC DNA]</scope>
    <source>
        <strain evidence="2 3">AR_0356</strain>
    </source>
</reference>
<name>A0A2R3IPR8_9PSED</name>
<keyword evidence="3" id="KW-1185">Reference proteome</keyword>
<gene>
    <name evidence="2" type="ORF">CSB93_4443</name>
</gene>
<organism evidence="2 3">
    <name type="scientific">Pseudomonas paraeruginosa</name>
    <dbReference type="NCBI Taxonomy" id="2994495"/>
    <lineage>
        <taxon>Bacteria</taxon>
        <taxon>Pseudomonadati</taxon>
        <taxon>Pseudomonadota</taxon>
        <taxon>Gammaproteobacteria</taxon>
        <taxon>Pseudomonadales</taxon>
        <taxon>Pseudomonadaceae</taxon>
        <taxon>Pseudomonas</taxon>
    </lineage>
</organism>
<evidence type="ECO:0000313" key="3">
    <source>
        <dbReference type="Proteomes" id="UP000238390"/>
    </source>
</evidence>
<proteinExistence type="predicted"/>
<evidence type="ECO:0000256" key="1">
    <source>
        <dbReference type="SAM" id="MobiDB-lite"/>
    </source>
</evidence>
<dbReference type="EMBL" id="CP027169">
    <property type="protein sequence ID" value="AVK03910.1"/>
    <property type="molecule type" value="Genomic_DNA"/>
</dbReference>
<sequence length="49" mass="5372">MNCRGNVGGDVRALRSRAPGAREDGARGPPREYRRGPRGGAQVTFCRTW</sequence>
<feature type="compositionally biased region" description="Basic and acidic residues" evidence="1">
    <location>
        <begin position="20"/>
        <end position="35"/>
    </location>
</feature>
<dbReference type="Proteomes" id="UP000238390">
    <property type="component" value="Chromosome"/>
</dbReference>
<protein>
    <submittedName>
        <fullName evidence="2">Uncharacterized protein</fullName>
    </submittedName>
</protein>
<feature type="region of interest" description="Disordered" evidence="1">
    <location>
        <begin position="1"/>
        <end position="49"/>
    </location>
</feature>
<accession>A0A2R3IPR8</accession>